<proteinExistence type="predicted"/>
<dbReference type="RefSeq" id="WP_184709069.1">
    <property type="nucleotide sequence ID" value="NZ_JACHBG010000016.1"/>
</dbReference>
<comment type="caution">
    <text evidence="1">The sequence shown here is derived from an EMBL/GenBank/DDBJ whole genome shotgun (WGS) entry which is preliminary data.</text>
</comment>
<sequence>MLDTEHGTKVAELPAGTDLLIGKAVSGGRTWRLRCHGDRAIGLTQLSKDPALNIDLALWFYGFERIKTPGHVGKRATLRLFQSNAADVGE</sequence>
<accession>A0A7X0MG33</accession>
<evidence type="ECO:0000313" key="1">
    <source>
        <dbReference type="EMBL" id="MBB6487765.1"/>
    </source>
</evidence>
<reference evidence="1 2" key="1">
    <citation type="submission" date="2020-08" db="EMBL/GenBank/DDBJ databases">
        <title>Genomic Encyclopedia of Type Strains, Phase IV (KMG-V): Genome sequencing to study the core and pangenomes of soil and plant-associated prokaryotes.</title>
        <authorList>
            <person name="Whitman W."/>
        </authorList>
    </citation>
    <scope>NUCLEOTIDE SEQUENCE [LARGE SCALE GENOMIC DNA]</scope>
    <source>
        <strain evidence="1 2">SEMIA 4060</strain>
    </source>
</reference>
<dbReference type="EMBL" id="JACHBG010000016">
    <property type="protein sequence ID" value="MBB6487765.1"/>
    <property type="molecule type" value="Genomic_DNA"/>
</dbReference>
<gene>
    <name evidence="1" type="ORF">GGD46_005075</name>
</gene>
<evidence type="ECO:0000313" key="2">
    <source>
        <dbReference type="Proteomes" id="UP000565576"/>
    </source>
</evidence>
<organism evidence="1 2">
    <name type="scientific">Rhizobium lusitanum</name>
    <dbReference type="NCBI Taxonomy" id="293958"/>
    <lineage>
        <taxon>Bacteria</taxon>
        <taxon>Pseudomonadati</taxon>
        <taxon>Pseudomonadota</taxon>
        <taxon>Alphaproteobacteria</taxon>
        <taxon>Hyphomicrobiales</taxon>
        <taxon>Rhizobiaceae</taxon>
        <taxon>Rhizobium/Agrobacterium group</taxon>
        <taxon>Rhizobium</taxon>
    </lineage>
</organism>
<dbReference type="Proteomes" id="UP000565576">
    <property type="component" value="Unassembled WGS sequence"/>
</dbReference>
<protein>
    <submittedName>
        <fullName evidence="1">Uncharacterized protein</fullName>
    </submittedName>
</protein>
<dbReference type="AlphaFoldDB" id="A0A7X0MG33"/>
<name>A0A7X0MG33_9HYPH</name>